<keyword evidence="13" id="KW-1185">Reference proteome</keyword>
<keyword evidence="5 7" id="KW-0067">ATP-binding</keyword>
<dbReference type="CDD" id="cd17966">
    <property type="entry name" value="DEADc_DDX5_DDX17"/>
    <property type="match status" value="1"/>
</dbReference>
<dbReference type="InterPro" id="IPR000629">
    <property type="entry name" value="RNA-helicase_DEAD-box_CS"/>
</dbReference>
<dbReference type="SUPFAM" id="SSF52540">
    <property type="entry name" value="P-loop containing nucleoside triphosphate hydrolases"/>
    <property type="match status" value="1"/>
</dbReference>
<protein>
    <recommendedName>
        <fullName evidence="1">RNA helicase</fullName>
        <ecNumber evidence="1">3.6.4.13</ecNumber>
    </recommendedName>
</protein>
<dbReference type="PROSITE" id="PS51194">
    <property type="entry name" value="HELICASE_CTER"/>
    <property type="match status" value="1"/>
</dbReference>
<evidence type="ECO:0000256" key="4">
    <source>
        <dbReference type="ARBA" id="ARBA00022806"/>
    </source>
</evidence>
<proteinExistence type="inferred from homology"/>
<dbReference type="SMART" id="SM00487">
    <property type="entry name" value="DEXDc"/>
    <property type="match status" value="1"/>
</dbReference>
<dbReference type="PROSITE" id="PS51195">
    <property type="entry name" value="Q_MOTIF"/>
    <property type="match status" value="1"/>
</dbReference>
<dbReference type="Pfam" id="PF00270">
    <property type="entry name" value="DEAD"/>
    <property type="match status" value="1"/>
</dbReference>
<feature type="domain" description="Helicase ATP-binding" evidence="9">
    <location>
        <begin position="169"/>
        <end position="344"/>
    </location>
</feature>
<name>A0AAD8YB20_9STRA</name>
<dbReference type="GO" id="GO:0005524">
    <property type="term" value="F:ATP binding"/>
    <property type="evidence" value="ECO:0007669"/>
    <property type="project" value="UniProtKB-KW"/>
</dbReference>
<evidence type="ECO:0000313" key="13">
    <source>
        <dbReference type="Proteomes" id="UP001224775"/>
    </source>
</evidence>
<sequence>MSYYSGAGGGSSYGGGGSSYGGGRGGGGAGGYGSASAGTYGGSGGGASYGGGGGGSSYGGGGGGGYGGGGGGGGGFQNSNLGGGLNTIDFSQRQLVPFEKDFYIEHPDVTARPDAEAHAWRASKQIVVVGDGVPKPCLTFEEASMPEYVLGEVIKCGFDKPTPIQSQGWPMALKGKNMVGISATGSGKTLAFLLPAMIHINAQPYLKPGDGPIVLVLAPTRELAVQIKEECDKFGASSEIKNTVVYGGVPKGKQIRSLREGVEIVIATPGRLIDHLEAGNTNLARVTYLVLDEADRMLDMGFEPQLRKICGQIRPDRQVLMWSATWPKEVKNLAQDYLSEYYQVTVGSLDLAGNKDVTQIIDVCADTEKYRNLLRYLKENLSTKDRVLVFVETKKGCDMLTRSLRMDGFQARAMHGDKSQEERDWVLKEFKSCQATLLVATDVAARGLDVDDIKMVVNFDFANDTETYIHRIGRTGRAGKKGIAVSFFVPEKNGRMARDIIEILNRTSQNVPNELQAAAMNSRGGGGGRGRGRGRGRY</sequence>
<dbReference type="GO" id="GO:0016787">
    <property type="term" value="F:hydrolase activity"/>
    <property type="evidence" value="ECO:0007669"/>
    <property type="project" value="UniProtKB-KW"/>
</dbReference>
<dbReference type="GO" id="GO:0003676">
    <property type="term" value="F:nucleic acid binding"/>
    <property type="evidence" value="ECO:0007669"/>
    <property type="project" value="InterPro"/>
</dbReference>
<keyword evidence="4 7" id="KW-0347">Helicase</keyword>
<accession>A0AAD8YB20</accession>
<dbReference type="InterPro" id="IPR014014">
    <property type="entry name" value="RNA_helicase_DEAD_Q_motif"/>
</dbReference>
<dbReference type="InterPro" id="IPR014001">
    <property type="entry name" value="Helicase_ATP-bd"/>
</dbReference>
<dbReference type="GO" id="GO:0003724">
    <property type="term" value="F:RNA helicase activity"/>
    <property type="evidence" value="ECO:0007669"/>
    <property type="project" value="UniProtKB-EC"/>
</dbReference>
<organism evidence="12 13">
    <name type="scientific">Skeletonema marinoi</name>
    <dbReference type="NCBI Taxonomy" id="267567"/>
    <lineage>
        <taxon>Eukaryota</taxon>
        <taxon>Sar</taxon>
        <taxon>Stramenopiles</taxon>
        <taxon>Ochrophyta</taxon>
        <taxon>Bacillariophyta</taxon>
        <taxon>Coscinodiscophyceae</taxon>
        <taxon>Thalassiosirophycidae</taxon>
        <taxon>Thalassiosirales</taxon>
        <taxon>Skeletonemataceae</taxon>
        <taxon>Skeletonema</taxon>
        <taxon>Skeletonema marinoi-dohrnii complex</taxon>
    </lineage>
</organism>
<dbReference type="Gene3D" id="3.40.50.300">
    <property type="entry name" value="P-loop containing nucleotide triphosphate hydrolases"/>
    <property type="match status" value="2"/>
</dbReference>
<dbReference type="InterPro" id="IPR011545">
    <property type="entry name" value="DEAD/DEAH_box_helicase_dom"/>
</dbReference>
<evidence type="ECO:0000256" key="1">
    <source>
        <dbReference type="ARBA" id="ARBA00012552"/>
    </source>
</evidence>
<reference evidence="12" key="1">
    <citation type="submission" date="2023-06" db="EMBL/GenBank/DDBJ databases">
        <title>Survivors Of The Sea: Transcriptome response of Skeletonema marinoi to long-term dormancy.</title>
        <authorList>
            <person name="Pinder M.I.M."/>
            <person name="Kourtchenko O."/>
            <person name="Robertson E.K."/>
            <person name="Larsson T."/>
            <person name="Maumus F."/>
            <person name="Osuna-Cruz C.M."/>
            <person name="Vancaester E."/>
            <person name="Stenow R."/>
            <person name="Vandepoele K."/>
            <person name="Ploug H."/>
            <person name="Bruchert V."/>
            <person name="Godhe A."/>
            <person name="Topel M."/>
        </authorList>
    </citation>
    <scope>NUCLEOTIDE SEQUENCE</scope>
    <source>
        <strain evidence="12">R05AC</strain>
    </source>
</reference>
<evidence type="ECO:0000259" key="9">
    <source>
        <dbReference type="PROSITE" id="PS51192"/>
    </source>
</evidence>
<feature type="domain" description="Helicase C-terminal" evidence="10">
    <location>
        <begin position="369"/>
        <end position="519"/>
    </location>
</feature>
<keyword evidence="3 7" id="KW-0378">Hydrolase</keyword>
<evidence type="ECO:0000256" key="5">
    <source>
        <dbReference type="ARBA" id="ARBA00022840"/>
    </source>
</evidence>
<dbReference type="EC" id="3.6.4.13" evidence="1"/>
<dbReference type="PROSITE" id="PS00039">
    <property type="entry name" value="DEAD_ATP_HELICASE"/>
    <property type="match status" value="1"/>
</dbReference>
<evidence type="ECO:0000259" key="10">
    <source>
        <dbReference type="PROSITE" id="PS51194"/>
    </source>
</evidence>
<gene>
    <name evidence="12" type="ORF">QTG54_007624</name>
</gene>
<comment type="similarity">
    <text evidence="7">Belongs to the DEAD box helicase family.</text>
</comment>
<dbReference type="CDD" id="cd18787">
    <property type="entry name" value="SF2_C_DEAD"/>
    <property type="match status" value="1"/>
</dbReference>
<dbReference type="FunFam" id="3.40.50.300:FF:000079">
    <property type="entry name" value="probable ATP-dependent RNA helicase DDX17"/>
    <property type="match status" value="1"/>
</dbReference>
<evidence type="ECO:0000256" key="8">
    <source>
        <dbReference type="SAM" id="MobiDB-lite"/>
    </source>
</evidence>
<dbReference type="PANTHER" id="PTHR47958">
    <property type="entry name" value="ATP-DEPENDENT RNA HELICASE DBP3"/>
    <property type="match status" value="1"/>
</dbReference>
<evidence type="ECO:0000259" key="11">
    <source>
        <dbReference type="PROSITE" id="PS51195"/>
    </source>
</evidence>
<feature type="region of interest" description="Disordered" evidence="8">
    <location>
        <begin position="518"/>
        <end position="538"/>
    </location>
</feature>
<feature type="domain" description="DEAD-box RNA helicase Q" evidence="11">
    <location>
        <begin position="138"/>
        <end position="166"/>
    </location>
</feature>
<keyword evidence="2 7" id="KW-0547">Nucleotide-binding</keyword>
<dbReference type="EMBL" id="JATAAI010000012">
    <property type="protein sequence ID" value="KAK1742051.1"/>
    <property type="molecule type" value="Genomic_DNA"/>
</dbReference>
<dbReference type="Pfam" id="PF00271">
    <property type="entry name" value="Helicase_C"/>
    <property type="match status" value="1"/>
</dbReference>
<dbReference type="Proteomes" id="UP001224775">
    <property type="component" value="Unassembled WGS sequence"/>
</dbReference>
<evidence type="ECO:0000256" key="3">
    <source>
        <dbReference type="ARBA" id="ARBA00022801"/>
    </source>
</evidence>
<evidence type="ECO:0000256" key="6">
    <source>
        <dbReference type="PROSITE-ProRule" id="PRU00552"/>
    </source>
</evidence>
<dbReference type="AlphaFoldDB" id="A0AAD8YB20"/>
<dbReference type="InterPro" id="IPR001650">
    <property type="entry name" value="Helicase_C-like"/>
</dbReference>
<comment type="caution">
    <text evidence="12">The sequence shown here is derived from an EMBL/GenBank/DDBJ whole genome shotgun (WGS) entry which is preliminary data.</text>
</comment>
<dbReference type="SMART" id="SM00490">
    <property type="entry name" value="HELICc"/>
    <property type="match status" value="1"/>
</dbReference>
<evidence type="ECO:0000256" key="2">
    <source>
        <dbReference type="ARBA" id="ARBA00022741"/>
    </source>
</evidence>
<dbReference type="FunFam" id="3.40.50.300:FF:000008">
    <property type="entry name" value="ATP-dependent RNA helicase RhlB"/>
    <property type="match status" value="1"/>
</dbReference>
<feature type="short sequence motif" description="Q motif" evidence="6">
    <location>
        <begin position="138"/>
        <end position="166"/>
    </location>
</feature>
<dbReference type="InterPro" id="IPR027417">
    <property type="entry name" value="P-loop_NTPase"/>
</dbReference>
<evidence type="ECO:0000256" key="7">
    <source>
        <dbReference type="RuleBase" id="RU000492"/>
    </source>
</evidence>
<evidence type="ECO:0000313" key="12">
    <source>
        <dbReference type="EMBL" id="KAK1742051.1"/>
    </source>
</evidence>
<dbReference type="PROSITE" id="PS51192">
    <property type="entry name" value="HELICASE_ATP_BIND_1"/>
    <property type="match status" value="1"/>
</dbReference>